<dbReference type="InterPro" id="IPR045054">
    <property type="entry name" value="P4HA-like"/>
</dbReference>
<comment type="caution">
    <text evidence="9">The sequence shown here is derived from an EMBL/GenBank/DDBJ whole genome shotgun (WGS) entry which is preliminary data.</text>
</comment>
<evidence type="ECO:0000256" key="3">
    <source>
        <dbReference type="ARBA" id="ARBA00022723"/>
    </source>
</evidence>
<keyword evidence="5" id="KW-0560">Oxidoreductase</keyword>
<dbReference type="PANTHER" id="PTHR10869:SF236">
    <property type="entry name" value="PROLYL 4-HYDROXYLASE ALPHA SUBUNIT DOMAIN-CONTAINING PROTEIN"/>
    <property type="match status" value="1"/>
</dbReference>
<keyword evidence="10" id="KW-1185">Reference proteome</keyword>
<protein>
    <recommendedName>
        <fullName evidence="8">Prolyl 4-hydroxylase alpha subunit domain-containing protein</fullName>
    </recommendedName>
</protein>
<organism evidence="9 10">
    <name type="scientific">Elliptochloris bilobata</name>
    <dbReference type="NCBI Taxonomy" id="381761"/>
    <lineage>
        <taxon>Eukaryota</taxon>
        <taxon>Viridiplantae</taxon>
        <taxon>Chlorophyta</taxon>
        <taxon>core chlorophytes</taxon>
        <taxon>Trebouxiophyceae</taxon>
        <taxon>Trebouxiophyceae incertae sedis</taxon>
        <taxon>Elliptochloris clade</taxon>
        <taxon>Elliptochloris</taxon>
    </lineage>
</organism>
<evidence type="ECO:0000256" key="4">
    <source>
        <dbReference type="ARBA" id="ARBA00022964"/>
    </source>
</evidence>
<evidence type="ECO:0000256" key="1">
    <source>
        <dbReference type="ARBA" id="ARBA00001961"/>
    </source>
</evidence>
<keyword evidence="6" id="KW-0408">Iron</keyword>
<evidence type="ECO:0000256" key="7">
    <source>
        <dbReference type="ARBA" id="ARBA00049169"/>
    </source>
</evidence>
<evidence type="ECO:0000256" key="6">
    <source>
        <dbReference type="ARBA" id="ARBA00023004"/>
    </source>
</evidence>
<comment type="cofactor">
    <cofactor evidence="1">
        <name>L-ascorbate</name>
        <dbReference type="ChEBI" id="CHEBI:38290"/>
    </cofactor>
</comment>
<dbReference type="GO" id="GO:0005789">
    <property type="term" value="C:endoplasmic reticulum membrane"/>
    <property type="evidence" value="ECO:0007669"/>
    <property type="project" value="UniProtKB-SubCell"/>
</dbReference>
<name>A0AAW1S486_9CHLO</name>
<accession>A0AAW1S486</accession>
<dbReference type="GO" id="GO:0004656">
    <property type="term" value="F:procollagen-proline 4-dioxygenase activity"/>
    <property type="evidence" value="ECO:0007669"/>
    <property type="project" value="UniProtKB-EC"/>
</dbReference>
<keyword evidence="3" id="KW-0479">Metal-binding</keyword>
<sequence>MARGKRLVTPAQPAQARAGTYPKQLELDISQKQGLALINQGEELFTVDGVLTAAEAAKLIVAADACGFQLQSSRGAAHGEAFRDNYRLAFEDAEQAALLWQRSGLEAACRDLPLAGRRAIGLNPNLRLYKYVVGQRFGRHFDDSVELGQGRITAFTLLVYLSGGEAPGSPTRLVGGETVFYGARGKLVASVEPRAGRALLHRHGDACLAHEGHAVRSGVKYVLRSDVVTAEL</sequence>
<dbReference type="GO" id="GO:0005506">
    <property type="term" value="F:iron ion binding"/>
    <property type="evidence" value="ECO:0007669"/>
    <property type="project" value="InterPro"/>
</dbReference>
<feature type="domain" description="Prolyl 4-hydroxylase alpha subunit" evidence="8">
    <location>
        <begin position="42"/>
        <end position="228"/>
    </location>
</feature>
<evidence type="ECO:0000313" key="9">
    <source>
        <dbReference type="EMBL" id="KAK9841028.1"/>
    </source>
</evidence>
<dbReference type="InterPro" id="IPR006620">
    <property type="entry name" value="Pro_4_hyd_alph"/>
</dbReference>
<dbReference type="EMBL" id="JALJOU010000011">
    <property type="protein sequence ID" value="KAK9841028.1"/>
    <property type="molecule type" value="Genomic_DNA"/>
</dbReference>
<dbReference type="PANTHER" id="PTHR10869">
    <property type="entry name" value="PROLYL 4-HYDROXYLASE ALPHA SUBUNIT"/>
    <property type="match status" value="1"/>
</dbReference>
<reference evidence="9 10" key="1">
    <citation type="journal article" date="2024" name="Nat. Commun.">
        <title>Phylogenomics reveals the evolutionary origins of lichenization in chlorophyte algae.</title>
        <authorList>
            <person name="Puginier C."/>
            <person name="Libourel C."/>
            <person name="Otte J."/>
            <person name="Skaloud P."/>
            <person name="Haon M."/>
            <person name="Grisel S."/>
            <person name="Petersen M."/>
            <person name="Berrin J.G."/>
            <person name="Delaux P.M."/>
            <person name="Dal Grande F."/>
            <person name="Keller J."/>
        </authorList>
    </citation>
    <scope>NUCLEOTIDE SEQUENCE [LARGE SCALE GENOMIC DNA]</scope>
    <source>
        <strain evidence="9 10">SAG 245.80</strain>
    </source>
</reference>
<comment type="subcellular location">
    <subcellularLocation>
        <location evidence="2">Endoplasmic reticulum membrane</location>
        <topology evidence="2">Single-pass type II membrane protein</topology>
    </subcellularLocation>
</comment>
<dbReference type="AlphaFoldDB" id="A0AAW1S486"/>
<dbReference type="SMART" id="SM00702">
    <property type="entry name" value="P4Hc"/>
    <property type="match status" value="1"/>
</dbReference>
<proteinExistence type="predicted"/>
<evidence type="ECO:0000259" key="8">
    <source>
        <dbReference type="SMART" id="SM00702"/>
    </source>
</evidence>
<evidence type="ECO:0000256" key="5">
    <source>
        <dbReference type="ARBA" id="ARBA00023002"/>
    </source>
</evidence>
<dbReference type="InterPro" id="IPR044862">
    <property type="entry name" value="Pro_4_hyd_alph_FE2OG_OXY"/>
</dbReference>
<evidence type="ECO:0000313" key="10">
    <source>
        <dbReference type="Proteomes" id="UP001445335"/>
    </source>
</evidence>
<keyword evidence="4" id="KW-0223">Dioxygenase</keyword>
<dbReference type="Pfam" id="PF13640">
    <property type="entry name" value="2OG-FeII_Oxy_3"/>
    <property type="match status" value="1"/>
</dbReference>
<evidence type="ECO:0000256" key="2">
    <source>
        <dbReference type="ARBA" id="ARBA00004648"/>
    </source>
</evidence>
<comment type="catalytic activity">
    <reaction evidence="7">
        <text>L-prolyl-[collagen] + 2-oxoglutarate + O2 = trans-4-hydroxy-L-prolyl-[collagen] + succinate + CO2</text>
        <dbReference type="Rhea" id="RHEA:18945"/>
        <dbReference type="Rhea" id="RHEA-COMP:11676"/>
        <dbReference type="Rhea" id="RHEA-COMP:11680"/>
        <dbReference type="ChEBI" id="CHEBI:15379"/>
        <dbReference type="ChEBI" id="CHEBI:16526"/>
        <dbReference type="ChEBI" id="CHEBI:16810"/>
        <dbReference type="ChEBI" id="CHEBI:30031"/>
        <dbReference type="ChEBI" id="CHEBI:50342"/>
        <dbReference type="ChEBI" id="CHEBI:61965"/>
        <dbReference type="EC" id="1.14.11.2"/>
    </reaction>
</comment>
<dbReference type="Gene3D" id="2.60.120.620">
    <property type="entry name" value="q2cbj1_9rhob like domain"/>
    <property type="match status" value="1"/>
</dbReference>
<dbReference type="Proteomes" id="UP001445335">
    <property type="component" value="Unassembled WGS sequence"/>
</dbReference>
<dbReference type="GO" id="GO:0031418">
    <property type="term" value="F:L-ascorbic acid binding"/>
    <property type="evidence" value="ECO:0007669"/>
    <property type="project" value="InterPro"/>
</dbReference>
<gene>
    <name evidence="9" type="ORF">WJX81_006427</name>
</gene>